<dbReference type="EMBL" id="HBIE01023089">
    <property type="protein sequence ID" value="CAE0312124.1"/>
    <property type="molecule type" value="Transcribed_RNA"/>
</dbReference>
<gene>
    <name evidence="1" type="ORF">FEHR0123_LOCUS7045</name>
</gene>
<dbReference type="AlphaFoldDB" id="A0A7S3I318"/>
<name>A0A7S3I318_9SPIT</name>
<sequence length="146" mass="16189">MVIVCSEANGVFKLVNFLVAAHYGLLHDGLLPLELHYLFLHVVILSLLLHYARLQLLEVGHHVRVYHFNVLIVLRRQVVLHQTHFLPQHLDLLLVLAQGLLTRTDPVLDAFDVSTDAVFGADRDFGTVLAQGGPRVPGRHALGGGE</sequence>
<evidence type="ECO:0000313" key="1">
    <source>
        <dbReference type="EMBL" id="CAE0312124.1"/>
    </source>
</evidence>
<proteinExistence type="predicted"/>
<organism evidence="1">
    <name type="scientific">Favella ehrenbergii</name>
    <dbReference type="NCBI Taxonomy" id="182087"/>
    <lineage>
        <taxon>Eukaryota</taxon>
        <taxon>Sar</taxon>
        <taxon>Alveolata</taxon>
        <taxon>Ciliophora</taxon>
        <taxon>Intramacronucleata</taxon>
        <taxon>Spirotrichea</taxon>
        <taxon>Choreotrichia</taxon>
        <taxon>Tintinnida</taxon>
        <taxon>Xystonellidae</taxon>
        <taxon>Favella</taxon>
    </lineage>
</organism>
<reference evidence="1" key="1">
    <citation type="submission" date="2021-01" db="EMBL/GenBank/DDBJ databases">
        <authorList>
            <person name="Corre E."/>
            <person name="Pelletier E."/>
            <person name="Niang G."/>
            <person name="Scheremetjew M."/>
            <person name="Finn R."/>
            <person name="Kale V."/>
            <person name="Holt S."/>
            <person name="Cochrane G."/>
            <person name="Meng A."/>
            <person name="Brown T."/>
            <person name="Cohen L."/>
        </authorList>
    </citation>
    <scope>NUCLEOTIDE SEQUENCE</scope>
    <source>
        <strain evidence="1">Fehren 1</strain>
    </source>
</reference>
<protein>
    <submittedName>
        <fullName evidence="1">Uncharacterized protein</fullName>
    </submittedName>
</protein>
<accession>A0A7S3I318</accession>